<organism evidence="1">
    <name type="scientific">Anguilla anguilla</name>
    <name type="common">European freshwater eel</name>
    <name type="synonym">Muraena anguilla</name>
    <dbReference type="NCBI Taxonomy" id="7936"/>
    <lineage>
        <taxon>Eukaryota</taxon>
        <taxon>Metazoa</taxon>
        <taxon>Chordata</taxon>
        <taxon>Craniata</taxon>
        <taxon>Vertebrata</taxon>
        <taxon>Euteleostomi</taxon>
        <taxon>Actinopterygii</taxon>
        <taxon>Neopterygii</taxon>
        <taxon>Teleostei</taxon>
        <taxon>Anguilliformes</taxon>
        <taxon>Anguillidae</taxon>
        <taxon>Anguilla</taxon>
    </lineage>
</organism>
<evidence type="ECO:0000313" key="1">
    <source>
        <dbReference type="EMBL" id="JAH30472.1"/>
    </source>
</evidence>
<accession>A0A0E9RNS3</accession>
<reference evidence="1" key="1">
    <citation type="submission" date="2014-11" db="EMBL/GenBank/DDBJ databases">
        <authorList>
            <person name="Amaro Gonzalez C."/>
        </authorList>
    </citation>
    <scope>NUCLEOTIDE SEQUENCE</scope>
</reference>
<sequence length="47" mass="5364">MINNCFYRLNDFYIVRHISVAKISFDQNAKALICSSALVPTNFALKL</sequence>
<protein>
    <submittedName>
        <fullName evidence="1">Uncharacterized protein</fullName>
    </submittedName>
</protein>
<reference evidence="1" key="2">
    <citation type="journal article" date="2015" name="Fish Shellfish Immunol.">
        <title>Early steps in the European eel (Anguilla anguilla)-Vibrio vulnificus interaction in the gills: Role of the RtxA13 toxin.</title>
        <authorList>
            <person name="Callol A."/>
            <person name="Pajuelo D."/>
            <person name="Ebbesson L."/>
            <person name="Teles M."/>
            <person name="MacKenzie S."/>
            <person name="Amaro C."/>
        </authorList>
    </citation>
    <scope>NUCLEOTIDE SEQUENCE</scope>
</reference>
<proteinExistence type="predicted"/>
<dbReference type="AlphaFoldDB" id="A0A0E9RNS3"/>
<name>A0A0E9RNS3_ANGAN</name>
<dbReference type="EMBL" id="GBXM01078105">
    <property type="protein sequence ID" value="JAH30472.1"/>
    <property type="molecule type" value="Transcribed_RNA"/>
</dbReference>